<evidence type="ECO:0000313" key="2">
    <source>
        <dbReference type="EMBL" id="KIY93647.1"/>
    </source>
</evidence>
<feature type="region of interest" description="Disordered" evidence="1">
    <location>
        <begin position="62"/>
        <end position="93"/>
    </location>
</feature>
<evidence type="ECO:0000313" key="3">
    <source>
        <dbReference type="Proteomes" id="UP000054498"/>
    </source>
</evidence>
<proteinExistence type="predicted"/>
<reference evidence="2 3" key="1">
    <citation type="journal article" date="2013" name="BMC Genomics">
        <title>Reconstruction of the lipid metabolism for the microalga Monoraphidium neglectum from its genome sequence reveals characteristics suitable for biofuel production.</title>
        <authorList>
            <person name="Bogen C."/>
            <person name="Al-Dilaimi A."/>
            <person name="Albersmeier A."/>
            <person name="Wichmann J."/>
            <person name="Grundmann M."/>
            <person name="Rupp O."/>
            <person name="Lauersen K.J."/>
            <person name="Blifernez-Klassen O."/>
            <person name="Kalinowski J."/>
            <person name="Goesmann A."/>
            <person name="Mussgnug J.H."/>
            <person name="Kruse O."/>
        </authorList>
    </citation>
    <scope>NUCLEOTIDE SEQUENCE [LARGE SCALE GENOMIC DNA]</scope>
    <source>
        <strain evidence="2 3">SAG 48.87</strain>
    </source>
</reference>
<dbReference type="EMBL" id="KK104615">
    <property type="protein sequence ID" value="KIY93647.1"/>
    <property type="molecule type" value="Genomic_DNA"/>
</dbReference>
<dbReference type="GeneID" id="25731865"/>
<dbReference type="RefSeq" id="XP_013892667.1">
    <property type="nucleotide sequence ID" value="XM_014037213.1"/>
</dbReference>
<dbReference type="KEGG" id="mng:MNEG_14315"/>
<feature type="compositionally biased region" description="Low complexity" evidence="1">
    <location>
        <begin position="75"/>
        <end position="93"/>
    </location>
</feature>
<dbReference type="Proteomes" id="UP000054498">
    <property type="component" value="Unassembled WGS sequence"/>
</dbReference>
<sequence length="93" mass="10665">MTATLEKAARLAHRIGQLKDTGKVTSLLGVWQQRLSHQQARQVQQRQRRQEVWERQQQLLQQHQRRQQAEREELLPGLAGPAQAQAAGPPALF</sequence>
<keyword evidence="3" id="KW-1185">Reference proteome</keyword>
<accession>A0A0D2J0V6</accession>
<name>A0A0D2J0V6_9CHLO</name>
<protein>
    <submittedName>
        <fullName evidence="2">Uncharacterized protein</fullName>
    </submittedName>
</protein>
<gene>
    <name evidence="2" type="ORF">MNEG_14315</name>
</gene>
<dbReference type="AlphaFoldDB" id="A0A0D2J0V6"/>
<dbReference type="STRING" id="145388.A0A0D2J0V6"/>
<evidence type="ECO:0000256" key="1">
    <source>
        <dbReference type="SAM" id="MobiDB-lite"/>
    </source>
</evidence>
<organism evidence="2 3">
    <name type="scientific">Monoraphidium neglectum</name>
    <dbReference type="NCBI Taxonomy" id="145388"/>
    <lineage>
        <taxon>Eukaryota</taxon>
        <taxon>Viridiplantae</taxon>
        <taxon>Chlorophyta</taxon>
        <taxon>core chlorophytes</taxon>
        <taxon>Chlorophyceae</taxon>
        <taxon>CS clade</taxon>
        <taxon>Sphaeropleales</taxon>
        <taxon>Selenastraceae</taxon>
        <taxon>Monoraphidium</taxon>
    </lineage>
</organism>